<feature type="transmembrane region" description="Helical" evidence="1">
    <location>
        <begin position="559"/>
        <end position="577"/>
    </location>
</feature>
<reference evidence="2 3" key="1">
    <citation type="submission" date="2019-09" db="EMBL/GenBank/DDBJ databases">
        <authorList>
            <person name="Chen X.-Y."/>
        </authorList>
    </citation>
    <scope>NUCLEOTIDE SEQUENCE [LARGE SCALE GENOMIC DNA]</scope>
    <source>
        <strain evidence="2 3">NY5</strain>
    </source>
</reference>
<gene>
    <name evidence="2" type="ORF">F0M18_13435</name>
</gene>
<feature type="transmembrane region" description="Helical" evidence="1">
    <location>
        <begin position="426"/>
        <end position="442"/>
    </location>
</feature>
<evidence type="ECO:0000256" key="1">
    <source>
        <dbReference type="SAM" id="Phobius"/>
    </source>
</evidence>
<sequence length="946" mass="105202">MNTPGTPTAAVCHAAPGSRFTLVLIGIAVLLLGGLLGAVLQEGAAFDSFAGRTIGISLLSDVDPHYRIGIFLLLSALAILASFALFTLSGFRPAWQPKLPGSLPGVVLVSCLVANGLAAMTHPDQALFLAGAAHTAFILAMWWWHGRYCRRDKCIAEDQVEPGTEQFLLQFCCAWQVATLILWLGGLQPGLLHYALTIACYLLLLRFAPTASIGRWQVALRGLLLTAPVLLIAAIEWNYFRGGESATAAGVLLRLLALAALALATLAIVNPGLRRLAWLGCLGVLMSTFIINQYDNTIAYRAYDMFHLAEKILPLQQWDLFRSIPYLDYHPGHGVFDMLPHGAYHALNNGDPLESLIWGNGYFIGWTVQTLYIALLFVLLARHLGTMTAFGLLWLLPVFHLFEPYNTLLLLPLFNLMQIARTGKPLPWWLLQWIITLGLVFWRTDFGLIVAAGNLISAAALSWHSRGWQALAACVGSALAVLVVTVLVVLATDPELIAERLLRWRDLMGIQLLAASYDHFYKEWTYMAWGQYIVLPALGALAGGYALAQVYLRRASTDLAVHLAIIFGTAIGFALSIRLFQRHSLVEGVIKTNFFVLMPVLALATFEVCRRWKSLFAIALVALIFITIPKTETYRANAPWSPRHSYPVSTQPGEFPPLVQAGQRLQNNVSQYDSFIDFSARYLNEGDAFYDFSNAPMLYVLAGIRLPNYVYETVWHTSETVQETTLAELEALRADNRLPFVVFRQNKPRWDALDGVDNALRSYRMAEYLYQHFRPCVRIGRFDIWTDKRRSCEQSIARQIPPQSVAGQDMQMLKRDYLQQDIAFGHLAYIWANYDEHPESLVASEPLPTSAQPSGALVLRAPGSGFCRRGSCYLELDLEATQPGEAVLRIGSRRQASFAVRPGTHRYVLRISALWRWHQGVGGKQLRLRAPDGASLQQARLLAPAT</sequence>
<feature type="transmembrane region" description="Helical" evidence="1">
    <location>
        <begin position="68"/>
        <end position="91"/>
    </location>
</feature>
<keyword evidence="1" id="KW-1133">Transmembrane helix</keyword>
<feature type="transmembrane region" description="Helical" evidence="1">
    <location>
        <begin position="167"/>
        <end position="185"/>
    </location>
</feature>
<evidence type="ECO:0000313" key="2">
    <source>
        <dbReference type="EMBL" id="KAA1190064.1"/>
    </source>
</evidence>
<dbReference type="RefSeq" id="WP_149611963.1">
    <property type="nucleotide sequence ID" value="NZ_VTUX01000006.1"/>
</dbReference>
<dbReference type="AlphaFoldDB" id="A0A5B0WSR4"/>
<proteinExistence type="predicted"/>
<keyword evidence="1" id="KW-0812">Transmembrane</keyword>
<feature type="transmembrane region" description="Helical" evidence="1">
    <location>
        <begin position="103"/>
        <end position="120"/>
    </location>
</feature>
<evidence type="ECO:0000313" key="3">
    <source>
        <dbReference type="Proteomes" id="UP000323708"/>
    </source>
</evidence>
<protein>
    <submittedName>
        <fullName evidence="2">Uncharacterized protein</fullName>
    </submittedName>
</protein>
<keyword evidence="1" id="KW-0472">Membrane</keyword>
<dbReference type="EMBL" id="VTUX01000006">
    <property type="protein sequence ID" value="KAA1190064.1"/>
    <property type="molecule type" value="Genomic_DNA"/>
</dbReference>
<feature type="transmembrane region" description="Helical" evidence="1">
    <location>
        <begin position="589"/>
        <end position="606"/>
    </location>
</feature>
<feature type="transmembrane region" description="Helical" evidence="1">
    <location>
        <begin position="276"/>
        <end position="294"/>
    </location>
</feature>
<name>A0A5B0WSR4_9GAMM</name>
<dbReference type="Proteomes" id="UP000323708">
    <property type="component" value="Unassembled WGS sequence"/>
</dbReference>
<feature type="transmembrane region" description="Helical" evidence="1">
    <location>
        <begin position="361"/>
        <end position="380"/>
    </location>
</feature>
<accession>A0A5B0WSR4</accession>
<comment type="caution">
    <text evidence="2">The sequence shown here is derived from an EMBL/GenBank/DDBJ whole genome shotgun (WGS) entry which is preliminary data.</text>
</comment>
<feature type="transmembrane region" description="Helical" evidence="1">
    <location>
        <begin position="392"/>
        <end position="414"/>
    </location>
</feature>
<feature type="transmembrane region" description="Helical" evidence="1">
    <location>
        <begin position="470"/>
        <end position="491"/>
    </location>
</feature>
<keyword evidence="3" id="KW-1185">Reference proteome</keyword>
<feature type="transmembrane region" description="Helical" evidence="1">
    <location>
        <begin position="191"/>
        <end position="208"/>
    </location>
</feature>
<feature type="transmembrane region" description="Helical" evidence="1">
    <location>
        <begin position="612"/>
        <end position="628"/>
    </location>
</feature>
<feature type="transmembrane region" description="Helical" evidence="1">
    <location>
        <begin position="246"/>
        <end position="269"/>
    </location>
</feature>
<feature type="transmembrane region" description="Helical" evidence="1">
    <location>
        <begin position="220"/>
        <end position="240"/>
    </location>
</feature>
<organism evidence="2 3">
    <name type="scientific">Pseudohalioglobus sediminis</name>
    <dbReference type="NCBI Taxonomy" id="2606449"/>
    <lineage>
        <taxon>Bacteria</taxon>
        <taxon>Pseudomonadati</taxon>
        <taxon>Pseudomonadota</taxon>
        <taxon>Gammaproteobacteria</taxon>
        <taxon>Cellvibrionales</taxon>
        <taxon>Halieaceae</taxon>
        <taxon>Pseudohalioglobus</taxon>
    </lineage>
</organism>
<feature type="transmembrane region" description="Helical" evidence="1">
    <location>
        <begin position="526"/>
        <end position="547"/>
    </location>
</feature>
<feature type="transmembrane region" description="Helical" evidence="1">
    <location>
        <begin position="20"/>
        <end position="40"/>
    </location>
</feature>
<feature type="transmembrane region" description="Helical" evidence="1">
    <location>
        <begin position="126"/>
        <end position="146"/>
    </location>
</feature>